<dbReference type="Proteomes" id="UP001497482">
    <property type="component" value="Chromosome 3"/>
</dbReference>
<protein>
    <submittedName>
        <fullName evidence="2">Uncharacterized protein</fullName>
    </submittedName>
</protein>
<reference evidence="2 3" key="1">
    <citation type="submission" date="2024-04" db="EMBL/GenBank/DDBJ databases">
        <authorList>
            <person name="Waldvogel A.-M."/>
            <person name="Schoenle A."/>
        </authorList>
    </citation>
    <scope>NUCLEOTIDE SEQUENCE [LARGE SCALE GENOMIC DNA]</scope>
</reference>
<feature type="region of interest" description="Disordered" evidence="1">
    <location>
        <begin position="48"/>
        <end position="72"/>
    </location>
</feature>
<name>A0AAV2LP87_KNICA</name>
<evidence type="ECO:0000313" key="3">
    <source>
        <dbReference type="Proteomes" id="UP001497482"/>
    </source>
</evidence>
<dbReference type="EMBL" id="OZ035825">
    <property type="protein sequence ID" value="CAL1602321.1"/>
    <property type="molecule type" value="Genomic_DNA"/>
</dbReference>
<sequence length="126" mass="13650">MERRQKAVPANREHLRLSISGEEFASTVSLPGPPPRLSRGLRLLPLLPGPPALNTPEASPNPRIRDPRAVGLPQAPLHHMPRPPCLPLLVSCVVVLSLQVADVVLLCVLDLGWPTRLPARSSARIP</sequence>
<gene>
    <name evidence="2" type="ORF">KC01_LOCUS30108</name>
</gene>
<dbReference type="AlphaFoldDB" id="A0AAV2LP87"/>
<evidence type="ECO:0000313" key="2">
    <source>
        <dbReference type="EMBL" id="CAL1602321.1"/>
    </source>
</evidence>
<organism evidence="2 3">
    <name type="scientific">Knipowitschia caucasica</name>
    <name type="common">Caucasian dwarf goby</name>
    <name type="synonym">Pomatoschistus caucasicus</name>
    <dbReference type="NCBI Taxonomy" id="637954"/>
    <lineage>
        <taxon>Eukaryota</taxon>
        <taxon>Metazoa</taxon>
        <taxon>Chordata</taxon>
        <taxon>Craniata</taxon>
        <taxon>Vertebrata</taxon>
        <taxon>Euteleostomi</taxon>
        <taxon>Actinopterygii</taxon>
        <taxon>Neopterygii</taxon>
        <taxon>Teleostei</taxon>
        <taxon>Neoteleostei</taxon>
        <taxon>Acanthomorphata</taxon>
        <taxon>Gobiaria</taxon>
        <taxon>Gobiiformes</taxon>
        <taxon>Gobioidei</taxon>
        <taxon>Gobiidae</taxon>
        <taxon>Gobiinae</taxon>
        <taxon>Knipowitschia</taxon>
    </lineage>
</organism>
<evidence type="ECO:0000256" key="1">
    <source>
        <dbReference type="SAM" id="MobiDB-lite"/>
    </source>
</evidence>
<keyword evidence="3" id="KW-1185">Reference proteome</keyword>
<accession>A0AAV2LP87</accession>
<proteinExistence type="predicted"/>